<protein>
    <submittedName>
        <fullName evidence="1">Transposase family protein</fullName>
    </submittedName>
</protein>
<organism evidence="1 2">
    <name type="scientific">Arcicella aquatica</name>
    <dbReference type="NCBI Taxonomy" id="217141"/>
    <lineage>
        <taxon>Bacteria</taxon>
        <taxon>Pseudomonadati</taxon>
        <taxon>Bacteroidota</taxon>
        <taxon>Cytophagia</taxon>
        <taxon>Cytophagales</taxon>
        <taxon>Flectobacillaceae</taxon>
        <taxon>Arcicella</taxon>
    </lineage>
</organism>
<keyword evidence="2" id="KW-1185">Reference proteome</keyword>
<evidence type="ECO:0000313" key="1">
    <source>
        <dbReference type="EMBL" id="MEA5261076.1"/>
    </source>
</evidence>
<comment type="caution">
    <text evidence="1">The sequence shown here is derived from an EMBL/GenBank/DDBJ whole genome shotgun (WGS) entry which is preliminary data.</text>
</comment>
<dbReference type="EMBL" id="JAYFUL010000108">
    <property type="protein sequence ID" value="MEA5261076.1"/>
    <property type="molecule type" value="Genomic_DNA"/>
</dbReference>
<name>A0ABU5QVE9_9BACT</name>
<evidence type="ECO:0000313" key="2">
    <source>
        <dbReference type="Proteomes" id="UP001304671"/>
    </source>
</evidence>
<reference evidence="1 2" key="1">
    <citation type="submission" date="2023-12" db="EMBL/GenBank/DDBJ databases">
        <title>Novel species of the genus Arcicella isolated from rivers.</title>
        <authorList>
            <person name="Lu H."/>
        </authorList>
    </citation>
    <scope>NUCLEOTIDE SEQUENCE [LARGE SCALE GENOMIC DNA]</scope>
    <source>
        <strain evidence="1 2">LMG 21963</strain>
    </source>
</reference>
<accession>A0ABU5QVE9</accession>
<feature type="non-terminal residue" evidence="1">
    <location>
        <position position="1"/>
    </location>
</feature>
<gene>
    <name evidence="1" type="ORF">VB264_25010</name>
</gene>
<dbReference type="Proteomes" id="UP001304671">
    <property type="component" value="Unassembled WGS sequence"/>
</dbReference>
<proteinExistence type="predicted"/>
<sequence length="171" mass="20327">RANFVQKAMTAYEKARNNPRQFKSLTSLSIEKFDILLPTFESKWETFIEKYNLDGTIRLRKYVPKNDKQLPTVGDKLFFLLFYKKTHSLQEVMAFQFDLEVSMVNKWIHILTPILNKSLEKYIPKANIEDVDFQMDETYIIDGTERPIQPDTYDQETFYSGKKKLIHLKML</sequence>